<dbReference type="EMBL" id="CAJVQA010002249">
    <property type="protein sequence ID" value="CAG8541679.1"/>
    <property type="molecule type" value="Genomic_DNA"/>
</dbReference>
<dbReference type="Gene3D" id="3.40.1410.10">
    <property type="entry name" value="Chorismate lyase-like"/>
    <property type="match status" value="1"/>
</dbReference>
<dbReference type="OrthoDB" id="5673at2759"/>
<name>A0A9N9FJR4_9GLOM</name>
<evidence type="ECO:0000313" key="2">
    <source>
        <dbReference type="Proteomes" id="UP000789759"/>
    </source>
</evidence>
<evidence type="ECO:0000313" key="1">
    <source>
        <dbReference type="EMBL" id="CAG8541679.1"/>
    </source>
</evidence>
<proteinExistence type="predicted"/>
<dbReference type="SUPFAM" id="SSF64288">
    <property type="entry name" value="Chorismate lyase-like"/>
    <property type="match status" value="1"/>
</dbReference>
<comment type="caution">
    <text evidence="1">The sequence shown here is derived from an EMBL/GenBank/DDBJ whole genome shotgun (WGS) entry which is preliminary data.</text>
</comment>
<sequence>MNTFHIRKKNENIDRNLLNLIPNNFGDVMLLRETSTLLPNEFSGLERICLTANGNLQRILSSWFNKSVKVQIIKNDNVPIHHQKLPTNGNSILQKFDREVNLICENKIICNAVSEVLIYNKEIVDLVMNKGVGIGQLFRLPSFQLHLVGKNGSTWWREYTLKIVEVECKIKETFPNGMFENGWIEIKSTNCKNENDNFSNVQESNNDSKVWSID</sequence>
<dbReference type="InterPro" id="IPR028978">
    <property type="entry name" value="Chorismate_lyase_/UTRA_dom_sf"/>
</dbReference>
<keyword evidence="2" id="KW-1185">Reference proteome</keyword>
<accession>A0A9N9FJR4</accession>
<protein>
    <submittedName>
        <fullName evidence="1">20511_t:CDS:1</fullName>
    </submittedName>
</protein>
<gene>
    <name evidence="1" type="ORF">CPELLU_LOCUS4329</name>
</gene>
<dbReference type="AlphaFoldDB" id="A0A9N9FJR4"/>
<reference evidence="1" key="1">
    <citation type="submission" date="2021-06" db="EMBL/GenBank/DDBJ databases">
        <authorList>
            <person name="Kallberg Y."/>
            <person name="Tangrot J."/>
            <person name="Rosling A."/>
        </authorList>
    </citation>
    <scope>NUCLEOTIDE SEQUENCE</scope>
    <source>
        <strain evidence="1">FL966</strain>
    </source>
</reference>
<dbReference type="Proteomes" id="UP000789759">
    <property type="component" value="Unassembled WGS sequence"/>
</dbReference>
<organism evidence="1 2">
    <name type="scientific">Cetraspora pellucida</name>
    <dbReference type="NCBI Taxonomy" id="1433469"/>
    <lineage>
        <taxon>Eukaryota</taxon>
        <taxon>Fungi</taxon>
        <taxon>Fungi incertae sedis</taxon>
        <taxon>Mucoromycota</taxon>
        <taxon>Glomeromycotina</taxon>
        <taxon>Glomeromycetes</taxon>
        <taxon>Diversisporales</taxon>
        <taxon>Gigasporaceae</taxon>
        <taxon>Cetraspora</taxon>
    </lineage>
</organism>